<accession>A0A0F8VYQ0</accession>
<dbReference type="EMBL" id="LAZR01068513">
    <property type="protein sequence ID" value="KKK49493.1"/>
    <property type="molecule type" value="Genomic_DNA"/>
</dbReference>
<gene>
    <name evidence="1" type="ORF">LCGC14_3134490</name>
</gene>
<dbReference type="AlphaFoldDB" id="A0A0F8VYQ0"/>
<name>A0A0F8VYQ0_9ZZZZ</name>
<feature type="non-terminal residue" evidence="1">
    <location>
        <position position="186"/>
    </location>
</feature>
<reference evidence="1" key="1">
    <citation type="journal article" date="2015" name="Nature">
        <title>Complex archaea that bridge the gap between prokaryotes and eukaryotes.</title>
        <authorList>
            <person name="Spang A."/>
            <person name="Saw J.H."/>
            <person name="Jorgensen S.L."/>
            <person name="Zaremba-Niedzwiedzka K."/>
            <person name="Martijn J."/>
            <person name="Lind A.E."/>
            <person name="van Eijk R."/>
            <person name="Schleper C."/>
            <person name="Guy L."/>
            <person name="Ettema T.J."/>
        </authorList>
    </citation>
    <scope>NUCLEOTIDE SEQUENCE</scope>
</reference>
<protein>
    <recommendedName>
        <fullName evidence="2">DUF2059 domain-containing protein</fullName>
    </recommendedName>
</protein>
<organism evidence="1">
    <name type="scientific">marine sediment metagenome</name>
    <dbReference type="NCBI Taxonomy" id="412755"/>
    <lineage>
        <taxon>unclassified sequences</taxon>
        <taxon>metagenomes</taxon>
        <taxon>ecological metagenomes</taxon>
    </lineage>
</organism>
<evidence type="ECO:0000313" key="1">
    <source>
        <dbReference type="EMBL" id="KKK49493.1"/>
    </source>
</evidence>
<evidence type="ECO:0008006" key="2">
    <source>
        <dbReference type="Google" id="ProtNLM"/>
    </source>
</evidence>
<sequence>MVSMRSAQKMRDLSISLHALKRTIKFVCIILTGFFSFFSVTAAQDTKTASIKQMLEKSGARQQINEITQVVQALIPSQMSAYGAGDSSELSEFIINNLSNYYSGDEILGRIENHFLKNYNKKHINKIMKWYDTDPGKKIVEMEVKASTPEGAAAIISYSYQLQLNPPEEKRMELVNELILILELDK</sequence>
<comment type="caution">
    <text evidence="1">The sequence shown here is derived from an EMBL/GenBank/DDBJ whole genome shotgun (WGS) entry which is preliminary data.</text>
</comment>
<proteinExistence type="predicted"/>